<comment type="caution">
    <text evidence="2">The sequence shown here is derived from an EMBL/GenBank/DDBJ whole genome shotgun (WGS) entry which is preliminary data.</text>
</comment>
<evidence type="ECO:0000313" key="3">
    <source>
        <dbReference type="Proteomes" id="UP000177208"/>
    </source>
</evidence>
<evidence type="ECO:0000313" key="2">
    <source>
        <dbReference type="EMBL" id="OGK17124.1"/>
    </source>
</evidence>
<dbReference type="Gene3D" id="3.40.50.300">
    <property type="entry name" value="P-loop containing nucleotide triphosphate hydrolases"/>
    <property type="match status" value="1"/>
</dbReference>
<dbReference type="Pfam" id="PF13635">
    <property type="entry name" value="DUF4143"/>
    <property type="match status" value="1"/>
</dbReference>
<name>A0A1F7GE31_9BACT</name>
<dbReference type="AlphaFoldDB" id="A0A1F7GE31"/>
<organism evidence="2 3">
    <name type="scientific">Candidatus Roizmanbacteria bacterium RIFCSPHIGHO2_01_FULL_39_12c</name>
    <dbReference type="NCBI Taxonomy" id="1802031"/>
    <lineage>
        <taxon>Bacteria</taxon>
        <taxon>Candidatus Roizmaniibacteriota</taxon>
    </lineage>
</organism>
<evidence type="ECO:0000259" key="1">
    <source>
        <dbReference type="SMART" id="SM00382"/>
    </source>
</evidence>
<dbReference type="EMBL" id="MFZG01000011">
    <property type="protein sequence ID" value="OGK17124.1"/>
    <property type="molecule type" value="Genomic_DNA"/>
</dbReference>
<dbReference type="SMART" id="SM00382">
    <property type="entry name" value="AAA"/>
    <property type="match status" value="1"/>
</dbReference>
<gene>
    <name evidence="2" type="ORF">A2774_04895</name>
</gene>
<dbReference type="InterPro" id="IPR003593">
    <property type="entry name" value="AAA+_ATPase"/>
</dbReference>
<dbReference type="PANTHER" id="PTHR43566">
    <property type="entry name" value="CONSERVED PROTEIN"/>
    <property type="match status" value="1"/>
</dbReference>
<feature type="domain" description="AAA+ ATPase" evidence="1">
    <location>
        <begin position="16"/>
        <end position="292"/>
    </location>
</feature>
<proteinExistence type="predicted"/>
<dbReference type="SUPFAM" id="SSF52540">
    <property type="entry name" value="P-loop containing nucleoside triphosphate hydrolases"/>
    <property type="match status" value="1"/>
</dbReference>
<protein>
    <submittedName>
        <fullName evidence="2">ATPase</fullName>
    </submittedName>
</protein>
<dbReference type="Pfam" id="PF13173">
    <property type="entry name" value="AAA_14"/>
    <property type="match status" value="1"/>
</dbReference>
<accession>A0A1F7GE31</accession>
<dbReference type="PANTHER" id="PTHR43566:SF1">
    <property type="entry name" value="AAA+ ATPASE DOMAIN-CONTAINING PROTEIN"/>
    <property type="match status" value="1"/>
</dbReference>
<dbReference type="InterPro" id="IPR027417">
    <property type="entry name" value="P-loop_NTPase"/>
</dbReference>
<dbReference type="InterPro" id="IPR041682">
    <property type="entry name" value="AAA_14"/>
</dbReference>
<dbReference type="Proteomes" id="UP000177208">
    <property type="component" value="Unassembled WGS sequence"/>
</dbReference>
<reference evidence="2 3" key="1">
    <citation type="journal article" date="2016" name="Nat. Commun.">
        <title>Thousands of microbial genomes shed light on interconnected biogeochemical processes in an aquifer system.</title>
        <authorList>
            <person name="Anantharaman K."/>
            <person name="Brown C.T."/>
            <person name="Hug L.A."/>
            <person name="Sharon I."/>
            <person name="Castelle C.J."/>
            <person name="Probst A.J."/>
            <person name="Thomas B.C."/>
            <person name="Singh A."/>
            <person name="Wilkins M.J."/>
            <person name="Karaoz U."/>
            <person name="Brodie E.L."/>
            <person name="Williams K.H."/>
            <person name="Hubbard S.S."/>
            <person name="Banfield J.F."/>
        </authorList>
    </citation>
    <scope>NUCLEOTIDE SEQUENCE [LARGE SCALE GENOMIC DNA]</scope>
</reference>
<sequence length="419" mass="48835">MIKRDIYEPLKSHLEQKEISLIVGPRQAGKTTLMRLLKENLDKKNKKTLFLSLDMEADQFFFRSQGLLLQKIELEMGKEKGFVFIDEIQRKEDAGVFLKGIYDMDLPYKFVVSGSGSVELKEKVHESLVGRKRLFEIYPLSFEEFANYRLNYSYQDKLNDFLNLHKADASKLLDEYLNFGGYPRVVLAQTIDEKRQIIADIYQSYLEKDIILLLNIVKAERFTHLVRILASQTGKLVNISELSNTLGIAAQTVKDYLWYLEKTFIITKVTPYFKNIRKEITKSNVIYFVDLGIKNFATGQFGNATHGQPQGFLFQNFVYNNLRKFLHNKISSIHFWRTKDKAEVDIVMNTSKEAIPIEVKYQTLKKPISSRSYKSFISKYRPSKGYIIHLGNEFKEKLAGTKIFYLPYYKIGNVTKNFQ</sequence>
<dbReference type="InterPro" id="IPR025420">
    <property type="entry name" value="DUF4143"/>
</dbReference>